<dbReference type="Proteomes" id="UP000830198">
    <property type="component" value="Chromosome"/>
</dbReference>
<proteinExistence type="predicted"/>
<dbReference type="RefSeq" id="WP_247813111.1">
    <property type="nucleotide sequence ID" value="NZ_CP095855.1"/>
</dbReference>
<protein>
    <submittedName>
        <fullName evidence="2">Abortive infection family protein</fullName>
    </submittedName>
</protein>
<dbReference type="InterPro" id="IPR026001">
    <property type="entry name" value="Abi-like_C"/>
</dbReference>
<evidence type="ECO:0000313" key="2">
    <source>
        <dbReference type="EMBL" id="UPK70961.1"/>
    </source>
</evidence>
<evidence type="ECO:0000313" key="3">
    <source>
        <dbReference type="Proteomes" id="UP000830198"/>
    </source>
</evidence>
<keyword evidence="3" id="KW-1185">Reference proteome</keyword>
<accession>A0ABY4I8A0</accession>
<gene>
    <name evidence="2" type="ORF">MYF79_06565</name>
</gene>
<dbReference type="Pfam" id="PF14355">
    <property type="entry name" value="Abi_C"/>
    <property type="match status" value="1"/>
</dbReference>
<name>A0ABY4I8A0_CHIFI</name>
<organism evidence="2 3">
    <name type="scientific">Chitinophaga filiformis</name>
    <name type="common">Myxococcus filiformis</name>
    <name type="synonym">Flexibacter filiformis</name>
    <dbReference type="NCBI Taxonomy" id="104663"/>
    <lineage>
        <taxon>Bacteria</taxon>
        <taxon>Pseudomonadati</taxon>
        <taxon>Bacteroidota</taxon>
        <taxon>Chitinophagia</taxon>
        <taxon>Chitinophagales</taxon>
        <taxon>Chitinophagaceae</taxon>
        <taxon>Chitinophaga</taxon>
    </lineage>
</organism>
<feature type="domain" description="Abortive infection protein-like C-terminal" evidence="1">
    <location>
        <begin position="65"/>
        <end position="140"/>
    </location>
</feature>
<sequence length="214" mass="24275">MKKVIEQYGRWSELTILILRIEAHIESDFSNSLENAKSLLETIGKEICTLKGHTLNPNSTINGVLKNAFSVLGYSNTNLVNQISSALATIGQQVGELRNEIGITSHGRSLAEIRERNNRVNILTREFLINTVEIISCFLIRSFENENPRQPNEATENAVNYLEAEDFNEFWDDAFGEFQMGTYSYAASEILFNVDKQAYINEYNSFTQGETTEE</sequence>
<dbReference type="EMBL" id="CP095855">
    <property type="protein sequence ID" value="UPK70961.1"/>
    <property type="molecule type" value="Genomic_DNA"/>
</dbReference>
<evidence type="ECO:0000259" key="1">
    <source>
        <dbReference type="Pfam" id="PF14355"/>
    </source>
</evidence>
<reference evidence="2 3" key="1">
    <citation type="submission" date="2022-04" db="EMBL/GenBank/DDBJ databases">
        <title>The arsenic-methylating capacity of Chitinophaga filiformis YT5 during chitin decomposition.</title>
        <authorList>
            <person name="Chen G."/>
            <person name="Liang Y."/>
        </authorList>
    </citation>
    <scope>NUCLEOTIDE SEQUENCE [LARGE SCALE GENOMIC DNA]</scope>
    <source>
        <strain evidence="2 3">YT5</strain>
    </source>
</reference>